<evidence type="ECO:0000259" key="12">
    <source>
        <dbReference type="PROSITE" id="PS51192"/>
    </source>
</evidence>
<dbReference type="SUPFAM" id="SSF52540">
    <property type="entry name" value="P-loop containing nucleoside triphosphate hydrolases"/>
    <property type="match status" value="1"/>
</dbReference>
<dbReference type="Pfam" id="PF04851">
    <property type="entry name" value="ResIII"/>
    <property type="match status" value="1"/>
</dbReference>
<evidence type="ECO:0000256" key="5">
    <source>
        <dbReference type="ARBA" id="ARBA00022741"/>
    </source>
</evidence>
<evidence type="ECO:0000256" key="6">
    <source>
        <dbReference type="ARBA" id="ARBA00022759"/>
    </source>
</evidence>
<evidence type="ECO:0000256" key="3">
    <source>
        <dbReference type="ARBA" id="ARBA00022723"/>
    </source>
</evidence>
<evidence type="ECO:0000313" key="15">
    <source>
        <dbReference type="EMBL" id="KAK7854318.1"/>
    </source>
</evidence>
<evidence type="ECO:0000313" key="16">
    <source>
        <dbReference type="Proteomes" id="UP000237347"/>
    </source>
</evidence>
<evidence type="ECO:0000256" key="10">
    <source>
        <dbReference type="PROSITE-ProRule" id="PRU00657"/>
    </source>
</evidence>
<dbReference type="GO" id="GO:0003723">
    <property type="term" value="F:RNA binding"/>
    <property type="evidence" value="ECO:0007669"/>
    <property type="project" value="UniProtKB-UniRule"/>
</dbReference>
<dbReference type="PANTHER" id="PTHR14950">
    <property type="entry name" value="DICER-RELATED"/>
    <property type="match status" value="1"/>
</dbReference>
<feature type="domain" description="Dicer dsRNA-binding fold" evidence="14">
    <location>
        <begin position="504"/>
        <end position="594"/>
    </location>
</feature>
<evidence type="ECO:0000256" key="1">
    <source>
        <dbReference type="ARBA" id="ARBA00001936"/>
    </source>
</evidence>
<dbReference type="FunFam" id="3.40.50.300:FF:000420">
    <property type="entry name" value="Endoribonuclease dicer-like 1"/>
    <property type="match status" value="1"/>
</dbReference>
<dbReference type="GO" id="GO:0046872">
    <property type="term" value="F:metal ion binding"/>
    <property type="evidence" value="ECO:0007669"/>
    <property type="project" value="UniProtKB-KW"/>
</dbReference>
<dbReference type="PROSITE" id="PS51327">
    <property type="entry name" value="DICER_DSRBF"/>
    <property type="match status" value="1"/>
</dbReference>
<evidence type="ECO:0000256" key="8">
    <source>
        <dbReference type="ARBA" id="ARBA00022842"/>
    </source>
</evidence>
<dbReference type="Pfam" id="PF03368">
    <property type="entry name" value="Dicer_dimer"/>
    <property type="match status" value="1"/>
</dbReference>
<keyword evidence="16" id="KW-1185">Reference proteome</keyword>
<organism evidence="15 16">
    <name type="scientific">Quercus suber</name>
    <name type="common">Cork oak</name>
    <dbReference type="NCBI Taxonomy" id="58331"/>
    <lineage>
        <taxon>Eukaryota</taxon>
        <taxon>Viridiplantae</taxon>
        <taxon>Streptophyta</taxon>
        <taxon>Embryophyta</taxon>
        <taxon>Tracheophyta</taxon>
        <taxon>Spermatophyta</taxon>
        <taxon>Magnoliopsida</taxon>
        <taxon>eudicotyledons</taxon>
        <taxon>Gunneridae</taxon>
        <taxon>Pentapetalae</taxon>
        <taxon>rosids</taxon>
        <taxon>fabids</taxon>
        <taxon>Fagales</taxon>
        <taxon>Fagaceae</taxon>
        <taxon>Quercus</taxon>
    </lineage>
</organism>
<dbReference type="PROSITE" id="PS51194">
    <property type="entry name" value="HELICASE_CTER"/>
    <property type="match status" value="1"/>
</dbReference>
<keyword evidence="8" id="KW-0460">Magnesium</keyword>
<keyword evidence="3" id="KW-0479">Metal-binding</keyword>
<dbReference type="GO" id="GO:0030422">
    <property type="term" value="P:siRNA processing"/>
    <property type="evidence" value="ECO:0007669"/>
    <property type="project" value="TreeGrafter"/>
</dbReference>
<dbReference type="FunFam" id="3.40.50.300:FF:000705">
    <property type="entry name" value="Endoribonuclease dicer-like protein"/>
    <property type="match status" value="1"/>
</dbReference>
<reference evidence="15 16" key="1">
    <citation type="journal article" date="2018" name="Sci. Data">
        <title>The draft genome sequence of cork oak.</title>
        <authorList>
            <person name="Ramos A.M."/>
            <person name="Usie A."/>
            <person name="Barbosa P."/>
            <person name="Barros P.M."/>
            <person name="Capote T."/>
            <person name="Chaves I."/>
            <person name="Simoes F."/>
            <person name="Abreu I."/>
            <person name="Carrasquinho I."/>
            <person name="Faro C."/>
            <person name="Guimaraes J.B."/>
            <person name="Mendonca D."/>
            <person name="Nobrega F."/>
            <person name="Rodrigues L."/>
            <person name="Saibo N.J.M."/>
            <person name="Varela M.C."/>
            <person name="Egas C."/>
            <person name="Matos J."/>
            <person name="Miguel C.M."/>
            <person name="Oliveira M.M."/>
            <person name="Ricardo C.P."/>
            <person name="Goncalves S."/>
        </authorList>
    </citation>
    <scope>NUCLEOTIDE SEQUENCE [LARGE SCALE GENOMIC DNA]</scope>
    <source>
        <strain evidence="16">cv. HL8</strain>
    </source>
</reference>
<dbReference type="GO" id="GO:0004525">
    <property type="term" value="F:ribonuclease III activity"/>
    <property type="evidence" value="ECO:0007669"/>
    <property type="project" value="TreeGrafter"/>
</dbReference>
<dbReference type="Gene3D" id="2.170.260.10">
    <property type="entry name" value="paz domain"/>
    <property type="match status" value="1"/>
</dbReference>
<dbReference type="SMART" id="SM00490">
    <property type="entry name" value="HELICc"/>
    <property type="match status" value="1"/>
</dbReference>
<dbReference type="CDD" id="cd18034">
    <property type="entry name" value="DEXHc_dicer"/>
    <property type="match status" value="1"/>
</dbReference>
<comment type="cofactor">
    <cofactor evidence="1">
        <name>Mn(2+)</name>
        <dbReference type="ChEBI" id="CHEBI:29035"/>
    </cofactor>
</comment>
<dbReference type="SMART" id="SM00487">
    <property type="entry name" value="DEXDc"/>
    <property type="match status" value="1"/>
</dbReference>
<keyword evidence="10" id="KW-0694">RNA-binding</keyword>
<evidence type="ECO:0000256" key="9">
    <source>
        <dbReference type="ARBA" id="ARBA00023211"/>
    </source>
</evidence>
<dbReference type="AlphaFoldDB" id="A0AAW0LTE9"/>
<dbReference type="CDD" id="cd18802">
    <property type="entry name" value="SF2_C_dicer"/>
    <property type="match status" value="1"/>
</dbReference>
<dbReference type="EMBL" id="PKMF04000056">
    <property type="protein sequence ID" value="KAK7854318.1"/>
    <property type="molecule type" value="Genomic_DNA"/>
</dbReference>
<dbReference type="FunFam" id="3.30.160.380:FF:000001">
    <property type="entry name" value="Endoribonuclease dicer-like 1"/>
    <property type="match status" value="1"/>
</dbReference>
<keyword evidence="4" id="KW-0677">Repeat</keyword>
<feature type="domain" description="Helicase C-terminal" evidence="13">
    <location>
        <begin position="319"/>
        <end position="476"/>
    </location>
</feature>
<dbReference type="InterPro" id="IPR027417">
    <property type="entry name" value="P-loop_NTPase"/>
</dbReference>
<dbReference type="InterPro" id="IPR005034">
    <property type="entry name" value="Dicer_dimerisation"/>
</dbReference>
<feature type="domain" description="PAZ" evidence="11">
    <location>
        <begin position="813"/>
        <end position="916"/>
    </location>
</feature>
<dbReference type="GO" id="GO:0005737">
    <property type="term" value="C:cytoplasm"/>
    <property type="evidence" value="ECO:0007669"/>
    <property type="project" value="TreeGrafter"/>
</dbReference>
<keyword evidence="6" id="KW-0255">Endonuclease</keyword>
<proteinExistence type="inferred from homology"/>
<dbReference type="SUPFAM" id="SSF101690">
    <property type="entry name" value="PAZ domain"/>
    <property type="match status" value="1"/>
</dbReference>
<dbReference type="Pfam" id="PF00271">
    <property type="entry name" value="Helicase_C"/>
    <property type="match status" value="1"/>
</dbReference>
<keyword evidence="5" id="KW-0547">Nucleotide-binding</keyword>
<comment type="caution">
    <text evidence="15">The sequence shown here is derived from an EMBL/GenBank/DDBJ whole genome shotgun (WGS) entry which is preliminary data.</text>
</comment>
<dbReference type="InterPro" id="IPR038248">
    <property type="entry name" value="Dicer_dimer_sf"/>
</dbReference>
<evidence type="ECO:0000259" key="14">
    <source>
        <dbReference type="PROSITE" id="PS51327"/>
    </source>
</evidence>
<dbReference type="PANTHER" id="PTHR14950:SF46">
    <property type="entry name" value="ENDORIBONUCLEASE DICER HOMOLOG 3"/>
    <property type="match status" value="1"/>
</dbReference>
<dbReference type="GO" id="GO:0005524">
    <property type="term" value="F:ATP binding"/>
    <property type="evidence" value="ECO:0007669"/>
    <property type="project" value="InterPro"/>
</dbReference>
<keyword evidence="2" id="KW-0540">Nuclease</keyword>
<dbReference type="Pfam" id="PF02170">
    <property type="entry name" value="PAZ"/>
    <property type="match status" value="1"/>
</dbReference>
<dbReference type="InterPro" id="IPR001650">
    <property type="entry name" value="Helicase_C-like"/>
</dbReference>
<evidence type="ECO:0000256" key="2">
    <source>
        <dbReference type="ARBA" id="ARBA00022722"/>
    </source>
</evidence>
<dbReference type="InterPro" id="IPR014001">
    <property type="entry name" value="Helicase_ATP-bd"/>
</dbReference>
<gene>
    <name evidence="15" type="primary">DCL3_2</name>
    <name evidence="15" type="ORF">CFP56_032554</name>
</gene>
<evidence type="ECO:0000259" key="11">
    <source>
        <dbReference type="PROSITE" id="PS50821"/>
    </source>
</evidence>
<dbReference type="InterPro" id="IPR003100">
    <property type="entry name" value="PAZ_dom"/>
</dbReference>
<dbReference type="GO" id="GO:0005634">
    <property type="term" value="C:nucleus"/>
    <property type="evidence" value="ECO:0007669"/>
    <property type="project" value="TreeGrafter"/>
</dbReference>
<dbReference type="Proteomes" id="UP000237347">
    <property type="component" value="Unassembled WGS sequence"/>
</dbReference>
<protein>
    <submittedName>
        <fullName evidence="15">Endoribonuclease dicer like protein 3</fullName>
    </submittedName>
</protein>
<evidence type="ECO:0000259" key="13">
    <source>
        <dbReference type="PROSITE" id="PS51194"/>
    </source>
</evidence>
<dbReference type="InterPro" id="IPR006935">
    <property type="entry name" value="Helicase/UvrB_N"/>
</dbReference>
<sequence length="925" mass="104331">MHSTMQDFHTSLKKRSFSGMASNTETSLLNALLDHSPQESPTSHNSRHFFPRRYQEEVFEVAKRWNTIAVLKTGAGKTVIAVMLIKHSGQDINFCTDHKKIIFLAPTVHLQFGVIKNYTDFEVEEYYGDKGVDEWNLMRWEKEINEHDVLVMTPQILLDALRKAFVSLEKVRLLIFDECHHATGNHPYTKIMKEFYHKSSEKPKIFGMTASPVIRKGVSSTIDCECQLSELESILDSQIYTTDDGKEMEAVKVCLENAPTAQEDFEIYREISLECKYFLEEVQCLIGELFPLGDENFLDVGLDHTKAVHFGYISPKLHELLQIFLSFGGASHVSCLIFVDRIVTAKVIERFVKKVTCLSRFTVSYLTGSNTANDSLAPKMQKEILESFRSGKVNLLLTTDVVEEGIHVPDCSCVIRFDMPKTVRSYVQSRGRARQNDSLFVMMLERGNMKQRNQLFDIIKSEYSMKNTALNRDPDSCSLKPCRIGETNAYFVNATGASVSSDSSVSLIHRYCAKLPGDRYYTPKPNFQFSISNGFYECKLILPPNAAFQTIVGPLGSNSQISKQLVCLEACKNLHQMGALNDHLQPSIEEPSVNDLNINCKESASGAGTTKRKELHGLTSIRALSGTWDEKLDGTIFQAYKFDFSSTIIDEIYSGFVLLINSRLDDDVGNVKLDLYLVSRMVKSSVSSCGQVHLDAEQMMKAKCFQEFFFNGLYGRLFVGSESAGTKREFLLQHETTLLWSPSCMYLLLPLETLNTSIHENLRINWTGINSAASVVEFLKKNSFLGSQHCNGNRENSSPCRINLSQTKCKDANIINFANCSVNVNDLKDMVVLAIHTGRIYSIIEVVSNSSANSHFVGDTSAETYFEQMPNGVLSDYNTFIDYFHKKYGIALMYPEQPLLRLKQSHNPHNLLKNFNGEGENSCTS</sequence>
<evidence type="ECO:0000256" key="4">
    <source>
        <dbReference type="ARBA" id="ARBA00022737"/>
    </source>
</evidence>
<dbReference type="GO" id="GO:0003677">
    <property type="term" value="F:DNA binding"/>
    <property type="evidence" value="ECO:0007669"/>
    <property type="project" value="InterPro"/>
</dbReference>
<dbReference type="PROSITE" id="PS51192">
    <property type="entry name" value="HELICASE_ATP_BIND_1"/>
    <property type="match status" value="1"/>
</dbReference>
<feature type="domain" description="Helicase ATP-binding" evidence="12">
    <location>
        <begin position="58"/>
        <end position="212"/>
    </location>
</feature>
<accession>A0AAW0LTE9</accession>
<comment type="similarity">
    <text evidence="10">Belongs to the helicase family. Dicer subfamily.</text>
</comment>
<keyword evidence="7" id="KW-0378">Hydrolase</keyword>
<keyword evidence="9" id="KW-0464">Manganese</keyword>
<dbReference type="Gene3D" id="3.30.160.380">
    <property type="entry name" value="Dicer dimerisation domain"/>
    <property type="match status" value="1"/>
</dbReference>
<dbReference type="InterPro" id="IPR036085">
    <property type="entry name" value="PAZ_dom_sf"/>
</dbReference>
<evidence type="ECO:0000256" key="7">
    <source>
        <dbReference type="ARBA" id="ARBA00022801"/>
    </source>
</evidence>
<dbReference type="Gene3D" id="3.40.50.300">
    <property type="entry name" value="P-loop containing nucleotide triphosphate hydrolases"/>
    <property type="match status" value="2"/>
</dbReference>
<name>A0AAW0LTE9_QUESU</name>
<dbReference type="PROSITE" id="PS50821">
    <property type="entry name" value="PAZ"/>
    <property type="match status" value="1"/>
</dbReference>